<dbReference type="InterPro" id="IPR016024">
    <property type="entry name" value="ARM-type_fold"/>
</dbReference>
<feature type="non-terminal residue" evidence="8">
    <location>
        <position position="944"/>
    </location>
</feature>
<dbReference type="AlphaFoldDB" id="A0A1B6EMN3"/>
<keyword evidence="5" id="KW-0227">DNA damage</keyword>
<evidence type="ECO:0000256" key="5">
    <source>
        <dbReference type="RuleBase" id="RU367072"/>
    </source>
</evidence>
<comment type="subcellular location">
    <subcellularLocation>
        <location evidence="5">Cytoplasm</location>
        <location evidence="5">Cytoskeleton</location>
        <location evidence="5">Spindle</location>
    </subcellularLocation>
    <subcellularLocation>
        <location evidence="1 5">Nucleus</location>
    </subcellularLocation>
</comment>
<protein>
    <recommendedName>
        <fullName evidence="5">MMS19 nucleotide excision repair protein</fullName>
    </recommendedName>
</protein>
<dbReference type="InterPro" id="IPR029240">
    <property type="entry name" value="MMS19_N"/>
</dbReference>
<dbReference type="PANTHER" id="PTHR12891">
    <property type="entry name" value="DNA REPAIR/TRANSCRIPTION PROTEIN MET18/MMS19"/>
    <property type="match status" value="1"/>
</dbReference>
<evidence type="ECO:0000259" key="6">
    <source>
        <dbReference type="Pfam" id="PF12460"/>
    </source>
</evidence>
<keyword evidence="4 5" id="KW-0539">Nucleus</keyword>
<feature type="domain" description="MMS19 N-terminal" evidence="7">
    <location>
        <begin position="45"/>
        <end position="304"/>
    </location>
</feature>
<comment type="function">
    <text evidence="5">Key component of the cytosolic iron-sulfur protein assembly (CIA) complex, a multiprotein complex that mediates the incorporation of iron-sulfur cluster into apoproteins specifically involved in DNA metabolism and genomic integrity. In the CIA complex, MMS19 acts as an adapter between early-acting CIA components and a subset of cellular target iron-sulfur proteins.</text>
</comment>
<accession>A0A1B6EMN3</accession>
<dbReference type="GO" id="GO:0005634">
    <property type="term" value="C:nucleus"/>
    <property type="evidence" value="ECO:0007669"/>
    <property type="project" value="UniProtKB-SubCell"/>
</dbReference>
<dbReference type="Pfam" id="PF14500">
    <property type="entry name" value="MMS19_N"/>
    <property type="match status" value="1"/>
</dbReference>
<keyword evidence="3" id="KW-0677">Repeat</keyword>
<evidence type="ECO:0000256" key="1">
    <source>
        <dbReference type="ARBA" id="ARBA00004123"/>
    </source>
</evidence>
<comment type="similarity">
    <text evidence="2 5">Belongs to the MET18/MMS19 family.</text>
</comment>
<dbReference type="GO" id="GO:0006281">
    <property type="term" value="P:DNA repair"/>
    <property type="evidence" value="ECO:0007669"/>
    <property type="project" value="UniProtKB-UniRule"/>
</dbReference>
<name>A0A1B6EMN3_9HEMI</name>
<feature type="domain" description="MMS19 C-terminal" evidence="6">
    <location>
        <begin position="542"/>
        <end position="890"/>
    </location>
</feature>
<keyword evidence="5" id="KW-0963">Cytoplasm</keyword>
<dbReference type="EMBL" id="GECZ01030592">
    <property type="protein sequence ID" value="JAS39177.1"/>
    <property type="molecule type" value="Transcribed_RNA"/>
</dbReference>
<evidence type="ECO:0000256" key="2">
    <source>
        <dbReference type="ARBA" id="ARBA00009340"/>
    </source>
</evidence>
<dbReference type="InterPro" id="IPR039920">
    <property type="entry name" value="MMS19"/>
</dbReference>
<comment type="subunit">
    <text evidence="5">Component of the CIA complex.</text>
</comment>
<dbReference type="Pfam" id="PF12460">
    <property type="entry name" value="MMS19_C"/>
    <property type="match status" value="1"/>
</dbReference>
<dbReference type="InterPro" id="IPR011989">
    <property type="entry name" value="ARM-like"/>
</dbReference>
<evidence type="ECO:0000313" key="8">
    <source>
        <dbReference type="EMBL" id="JAS39177.1"/>
    </source>
</evidence>
<reference evidence="8" key="1">
    <citation type="submission" date="2015-11" db="EMBL/GenBank/DDBJ databases">
        <title>De novo transcriptome assembly of four potential Pierce s Disease insect vectors from Arizona vineyards.</title>
        <authorList>
            <person name="Tassone E.E."/>
        </authorList>
    </citation>
    <scope>NUCLEOTIDE SEQUENCE</scope>
</reference>
<evidence type="ECO:0000256" key="4">
    <source>
        <dbReference type="ARBA" id="ARBA00023242"/>
    </source>
</evidence>
<dbReference type="GO" id="GO:0097361">
    <property type="term" value="C:cytosolic [4Fe-4S] assembly targeting complex"/>
    <property type="evidence" value="ECO:0007669"/>
    <property type="project" value="UniProtKB-UniRule"/>
</dbReference>
<gene>
    <name evidence="8" type="ORF">g.10068</name>
</gene>
<dbReference type="Gene3D" id="1.25.10.10">
    <property type="entry name" value="Leucine-rich Repeat Variant"/>
    <property type="match status" value="1"/>
</dbReference>
<dbReference type="SUPFAM" id="SSF48371">
    <property type="entry name" value="ARM repeat"/>
    <property type="match status" value="2"/>
</dbReference>
<dbReference type="GO" id="GO:0005819">
    <property type="term" value="C:spindle"/>
    <property type="evidence" value="ECO:0007669"/>
    <property type="project" value="UniProtKB-SubCell"/>
</dbReference>
<organism evidence="8">
    <name type="scientific">Cuerna arida</name>
    <dbReference type="NCBI Taxonomy" id="1464854"/>
    <lineage>
        <taxon>Eukaryota</taxon>
        <taxon>Metazoa</taxon>
        <taxon>Ecdysozoa</taxon>
        <taxon>Arthropoda</taxon>
        <taxon>Hexapoda</taxon>
        <taxon>Insecta</taxon>
        <taxon>Pterygota</taxon>
        <taxon>Neoptera</taxon>
        <taxon>Paraneoptera</taxon>
        <taxon>Hemiptera</taxon>
        <taxon>Auchenorrhyncha</taxon>
        <taxon>Membracoidea</taxon>
        <taxon>Cicadellidae</taxon>
        <taxon>Cicadellinae</taxon>
        <taxon>Proconiini</taxon>
        <taxon>Cuerna</taxon>
    </lineage>
</organism>
<keyword evidence="5" id="KW-0206">Cytoskeleton</keyword>
<proteinExistence type="inferred from homology"/>
<dbReference type="InterPro" id="IPR024687">
    <property type="entry name" value="MMS19_C"/>
</dbReference>
<dbReference type="PANTHER" id="PTHR12891:SF0">
    <property type="entry name" value="MMS19 NUCLEOTIDE EXCISION REPAIR PROTEIN HOMOLOG"/>
    <property type="match status" value="1"/>
</dbReference>
<dbReference type="GO" id="GO:0016226">
    <property type="term" value="P:iron-sulfur cluster assembly"/>
    <property type="evidence" value="ECO:0007669"/>
    <property type="project" value="UniProtKB-UniRule"/>
</dbReference>
<evidence type="ECO:0000256" key="3">
    <source>
        <dbReference type="ARBA" id="ARBA00022737"/>
    </source>
</evidence>
<sequence length="944" mass="105075">MLESNNSEIIKKLLVHSANSDSLKNISTQLAEDVKNKVSTLVELVEVLKVLLTSTDIEKHNIGLDVLGSVVGFLPKQFLSTTELEFITQFFCGQLKQHHSFITVVLKGMTTLVQCPDLSKECLHEITSTLFTNVIWQTQVIHDRQVFYNILQYIIFNRLEDYRSTSSEFLFNIISSIDGERDPRNLLILFSFLPKLYSSIPLGALTEDAFEVVSCYFPIDFHSSGAELGAVTREDLVQAIIPCLLAVPDFAIFCIPLIQEKLDSTLKSAKIDSYNLLMEGCRVWSAEMLAAYSEQLWLAMKQDTLPPRDTQIADSAARALEALVCATPADNLTPLLTSLIRSCEGFLSDVQLSLFEPSSRLLLVAMQASLAACAFVSARLLPGFVSLLQVTPEPSKILVLNKLTAFIQVCLDIGLDFDSGGEVWNSLYTELGMCARQGSGETQQAAYAALALVAGHLEGSCRSKLYPAIVTVITKHQAGILRSACSKFLQALALVYADEVFTHVVNYLVEGGIEEDLKITENKFETVCQLTIAKRFHPVLEQQFTMLVSNGVTHASVAISCLRNLLEKEEVQSNNSLIQFLFSQSSVLHLLIKLDSGDNDLLNSAKIIKILVRLQNSREQTRVVIPFIKDLLEKENKTQQLVLLEAVAGGLWPDVTVLILDDITRIVTPAAIHTAPSTMAHTAALQLLSCLVNKSADDRLLELVSQQLQLYPAGVAAVTHSYITKALVVRGHSHMNQWLNQLVELLDSEEVGSTAAEGIHLIVSDSEWLDERNHCEVRLLYRQRVFHLVIPCLVRSKHRLPHLAALAYLLQAVPHSVYVHHIKQVMPLLVKSLDTEEEELLRTVLQTLVSLLATSNTLLQDHVDTLIPRFLHLARHSALMQVRIVALQGLCNILKYSPISLLPHKQQVVSELAHCLDDKKRLVRREAARTRSKWYLLGAPTEDS</sequence>
<evidence type="ECO:0000259" key="7">
    <source>
        <dbReference type="Pfam" id="PF14500"/>
    </source>
</evidence>
<dbReference type="GO" id="GO:0051604">
    <property type="term" value="P:protein maturation"/>
    <property type="evidence" value="ECO:0007669"/>
    <property type="project" value="UniProtKB-UniRule"/>
</dbReference>
<keyword evidence="5" id="KW-0234">DNA repair</keyword>